<evidence type="ECO:0000256" key="1">
    <source>
        <dbReference type="ARBA" id="ARBA00004123"/>
    </source>
</evidence>
<keyword evidence="6" id="KW-0137">Centromere</keyword>
<evidence type="ECO:0000256" key="6">
    <source>
        <dbReference type="ARBA" id="ARBA00023328"/>
    </source>
</evidence>
<keyword evidence="11" id="KW-1185">Reference proteome</keyword>
<keyword evidence="4" id="KW-0995">Kinetochore</keyword>
<name>A0ABR3XFH7_9PEZI</name>
<dbReference type="PANTHER" id="PTHR48122:SF1">
    <property type="entry name" value="CENTROMERE PROTEIN H"/>
    <property type="match status" value="1"/>
</dbReference>
<protein>
    <recommendedName>
        <fullName evidence="9">Centromere protein H C-terminal domain-containing protein</fullName>
    </recommendedName>
</protein>
<evidence type="ECO:0000313" key="11">
    <source>
        <dbReference type="Proteomes" id="UP001586593"/>
    </source>
</evidence>
<dbReference type="PANTHER" id="PTHR48122">
    <property type="entry name" value="CENTROMERE PROTEIN H"/>
    <property type="match status" value="1"/>
</dbReference>
<reference evidence="10 11" key="1">
    <citation type="journal article" date="2024" name="Commun. Biol.">
        <title>Comparative genomic analysis of thermophilic fungi reveals convergent evolutionary adaptations and gene losses.</title>
        <authorList>
            <person name="Steindorff A.S."/>
            <person name="Aguilar-Pontes M.V."/>
            <person name="Robinson A.J."/>
            <person name="Andreopoulos B."/>
            <person name="LaButti K."/>
            <person name="Kuo A."/>
            <person name="Mondo S."/>
            <person name="Riley R."/>
            <person name="Otillar R."/>
            <person name="Haridas S."/>
            <person name="Lipzen A."/>
            <person name="Grimwood J."/>
            <person name="Schmutz J."/>
            <person name="Clum A."/>
            <person name="Reid I.D."/>
            <person name="Moisan M.C."/>
            <person name="Butler G."/>
            <person name="Nguyen T.T.M."/>
            <person name="Dewar K."/>
            <person name="Conant G."/>
            <person name="Drula E."/>
            <person name="Henrissat B."/>
            <person name="Hansel C."/>
            <person name="Singer S."/>
            <person name="Hutchinson M.I."/>
            <person name="de Vries R.P."/>
            <person name="Natvig D.O."/>
            <person name="Powell A.J."/>
            <person name="Tsang A."/>
            <person name="Grigoriev I.V."/>
        </authorList>
    </citation>
    <scope>NUCLEOTIDE SEQUENCE [LARGE SCALE GENOMIC DNA]</scope>
    <source>
        <strain evidence="10 11">ATCC 24622</strain>
    </source>
</reference>
<dbReference type="Proteomes" id="UP001586593">
    <property type="component" value="Unassembled WGS sequence"/>
</dbReference>
<evidence type="ECO:0000256" key="7">
    <source>
        <dbReference type="ARBA" id="ARBA00025735"/>
    </source>
</evidence>
<comment type="subcellular location">
    <subcellularLocation>
        <location evidence="2">Chromosome</location>
        <location evidence="2">Centromere</location>
        <location evidence="2">Kinetochore</location>
    </subcellularLocation>
    <subcellularLocation>
        <location evidence="1">Nucleus</location>
    </subcellularLocation>
</comment>
<dbReference type="InterPro" id="IPR008426">
    <property type="entry name" value="CENP-H_C"/>
</dbReference>
<evidence type="ECO:0000256" key="2">
    <source>
        <dbReference type="ARBA" id="ARBA00004629"/>
    </source>
</evidence>
<keyword evidence="5" id="KW-0539">Nucleus</keyword>
<evidence type="ECO:0000256" key="4">
    <source>
        <dbReference type="ARBA" id="ARBA00022838"/>
    </source>
</evidence>
<keyword evidence="3" id="KW-0158">Chromosome</keyword>
<gene>
    <name evidence="10" type="ORF">VTK73DRAFT_366</name>
</gene>
<evidence type="ECO:0000256" key="3">
    <source>
        <dbReference type="ARBA" id="ARBA00022454"/>
    </source>
</evidence>
<feature type="domain" description="Centromere protein H C-terminal" evidence="9">
    <location>
        <begin position="34"/>
        <end position="236"/>
    </location>
</feature>
<organism evidence="10 11">
    <name type="scientific">Phialemonium thermophilum</name>
    <dbReference type="NCBI Taxonomy" id="223376"/>
    <lineage>
        <taxon>Eukaryota</taxon>
        <taxon>Fungi</taxon>
        <taxon>Dikarya</taxon>
        <taxon>Ascomycota</taxon>
        <taxon>Pezizomycotina</taxon>
        <taxon>Sordariomycetes</taxon>
        <taxon>Sordariomycetidae</taxon>
        <taxon>Cephalothecales</taxon>
        <taxon>Cephalothecaceae</taxon>
        <taxon>Phialemonium</taxon>
    </lineage>
</organism>
<feature type="coiled-coil region" evidence="8">
    <location>
        <begin position="28"/>
        <end position="55"/>
    </location>
</feature>
<proteinExistence type="inferred from homology"/>
<sequence length="237" mass="25808">MDPGNKPQDSVMQDAVMQDGGAAEALVLSEKERRVLELYDRLQELEIEIALVRARSTISPEGSRAVTREDYIHAQTRLLESKALCSLRNEVVQNVMTVNPIIKAVHGAIDASPIERDMLPHIEQRDAASSAIAKTGAELERLNSELAVLQVESMRVNRQNVALASEVLNLAEVARTNGMNSVTDPALQASISKLESDVKAARHKWRIVKGTASAIVAGSGINWAADPDLRDIVLDTD</sequence>
<comment type="similarity">
    <text evidence="7">Belongs to the CENP-H/MCM16 family.</text>
</comment>
<dbReference type="InterPro" id="IPR040034">
    <property type="entry name" value="CENP-H"/>
</dbReference>
<dbReference type="Pfam" id="PF05837">
    <property type="entry name" value="CENP-H"/>
    <property type="match status" value="1"/>
</dbReference>
<evidence type="ECO:0000256" key="5">
    <source>
        <dbReference type="ARBA" id="ARBA00023242"/>
    </source>
</evidence>
<accession>A0ABR3XFH7</accession>
<dbReference type="EMBL" id="JAZHXJ010000106">
    <property type="protein sequence ID" value="KAL1874393.1"/>
    <property type="molecule type" value="Genomic_DNA"/>
</dbReference>
<evidence type="ECO:0000313" key="10">
    <source>
        <dbReference type="EMBL" id="KAL1874393.1"/>
    </source>
</evidence>
<evidence type="ECO:0000259" key="9">
    <source>
        <dbReference type="Pfam" id="PF05837"/>
    </source>
</evidence>
<comment type="caution">
    <text evidence="10">The sequence shown here is derived from an EMBL/GenBank/DDBJ whole genome shotgun (WGS) entry which is preliminary data.</text>
</comment>
<feature type="coiled-coil region" evidence="8">
    <location>
        <begin position="125"/>
        <end position="159"/>
    </location>
</feature>
<keyword evidence="8" id="KW-0175">Coiled coil</keyword>
<evidence type="ECO:0000256" key="8">
    <source>
        <dbReference type="SAM" id="Coils"/>
    </source>
</evidence>